<protein>
    <recommendedName>
        <fullName evidence="4">Endonuclease/exonuclease/phosphatase domain-containing protein</fullName>
    </recommendedName>
</protein>
<dbReference type="EMBL" id="SZYD01000017">
    <property type="protein sequence ID" value="KAD3069288.1"/>
    <property type="molecule type" value="Genomic_DNA"/>
</dbReference>
<evidence type="ECO:0008006" key="4">
    <source>
        <dbReference type="Google" id="ProtNLM"/>
    </source>
</evidence>
<dbReference type="Gene3D" id="3.60.10.10">
    <property type="entry name" value="Endonuclease/exonuclease/phosphatase"/>
    <property type="match status" value="1"/>
</dbReference>
<feature type="compositionally biased region" description="Basic and acidic residues" evidence="1">
    <location>
        <begin position="344"/>
        <end position="353"/>
    </location>
</feature>
<dbReference type="Proteomes" id="UP000326396">
    <property type="component" value="Linkage Group LG7"/>
</dbReference>
<evidence type="ECO:0000256" key="1">
    <source>
        <dbReference type="SAM" id="MobiDB-lite"/>
    </source>
</evidence>
<feature type="region of interest" description="Disordered" evidence="1">
    <location>
        <begin position="331"/>
        <end position="353"/>
    </location>
</feature>
<organism evidence="2 3">
    <name type="scientific">Mikania micrantha</name>
    <name type="common">bitter vine</name>
    <dbReference type="NCBI Taxonomy" id="192012"/>
    <lineage>
        <taxon>Eukaryota</taxon>
        <taxon>Viridiplantae</taxon>
        <taxon>Streptophyta</taxon>
        <taxon>Embryophyta</taxon>
        <taxon>Tracheophyta</taxon>
        <taxon>Spermatophyta</taxon>
        <taxon>Magnoliopsida</taxon>
        <taxon>eudicotyledons</taxon>
        <taxon>Gunneridae</taxon>
        <taxon>Pentapetalae</taxon>
        <taxon>asterids</taxon>
        <taxon>campanulids</taxon>
        <taxon>Asterales</taxon>
        <taxon>Asteraceae</taxon>
        <taxon>Asteroideae</taxon>
        <taxon>Heliantheae alliance</taxon>
        <taxon>Eupatorieae</taxon>
        <taxon>Mikania</taxon>
    </lineage>
</organism>
<evidence type="ECO:0000313" key="3">
    <source>
        <dbReference type="Proteomes" id="UP000326396"/>
    </source>
</evidence>
<dbReference type="PANTHER" id="PTHR36617:SF15">
    <property type="entry name" value="REVERSE TRANSCRIPTASE ZINC-BINDING DOMAIN-CONTAINING PROTEIN"/>
    <property type="match status" value="1"/>
</dbReference>
<evidence type="ECO:0000313" key="2">
    <source>
        <dbReference type="EMBL" id="KAD3069288.1"/>
    </source>
</evidence>
<name>A0A5N6M6I2_9ASTR</name>
<proteinExistence type="predicted"/>
<keyword evidence="3" id="KW-1185">Reference proteome</keyword>
<dbReference type="InterPro" id="IPR036691">
    <property type="entry name" value="Endo/exonu/phosph_ase_sf"/>
</dbReference>
<sequence>MENGSDIKVNSFWGSPKFEFELVNATGRSGGLLCIWNPGTFIKTGVIKNRYFLIINGISCSSGLALNVVNVYAPNDPIARRMVWNDLLQIRSSYLGLWIFMGDFNEVRSQDERLNTEFNALNAFLFNNFIESAGLHEYQMGGHRFTYMNDTGDKLSKLDRFLVCDDFINNWPDASEHLHGIAQTTDQSYYPLSWSFIPARISHAGPWKQIFNLSNVLSSYGINLNACFIGIMGCGVDIRFWIDTWLGSAPLLCQFPSLFALEVSKSCSVADRLLWSYGRNSWCFYWKRRPSTQAELDELHLLNSKLQYIQLFLRSDQWSWALDGSGILRVKSRQQKQPTNGQPEEERSPEASG</sequence>
<gene>
    <name evidence="2" type="ORF">E3N88_37168</name>
</gene>
<comment type="caution">
    <text evidence="2">The sequence shown here is derived from an EMBL/GenBank/DDBJ whole genome shotgun (WGS) entry which is preliminary data.</text>
</comment>
<accession>A0A5N6M6I2</accession>
<dbReference type="OrthoDB" id="3264871at2759"/>
<dbReference type="PANTHER" id="PTHR36617">
    <property type="entry name" value="PROTEIN, PUTATIVE-RELATED"/>
    <property type="match status" value="1"/>
</dbReference>
<dbReference type="SUPFAM" id="SSF56219">
    <property type="entry name" value="DNase I-like"/>
    <property type="match status" value="1"/>
</dbReference>
<reference evidence="2 3" key="1">
    <citation type="submission" date="2019-05" db="EMBL/GenBank/DDBJ databases">
        <title>Mikania micrantha, genome provides insights into the molecular mechanism of rapid growth.</title>
        <authorList>
            <person name="Liu B."/>
        </authorList>
    </citation>
    <scope>NUCLEOTIDE SEQUENCE [LARGE SCALE GENOMIC DNA]</scope>
    <source>
        <strain evidence="2">NLD-2019</strain>
        <tissue evidence="2">Leaf</tissue>
    </source>
</reference>
<dbReference type="AlphaFoldDB" id="A0A5N6M6I2"/>